<name>G7H5S8_9ACTN</name>
<evidence type="ECO:0000313" key="2">
    <source>
        <dbReference type="EMBL" id="GAB11203.1"/>
    </source>
</evidence>
<proteinExistence type="predicted"/>
<dbReference type="InterPro" id="IPR002881">
    <property type="entry name" value="DUF58"/>
</dbReference>
<sequence>MSTVVRPNHVPIVWRPSPLTMSLATCAAVAVALAVLAGRWQLFAFAAPMVGILAATARPRDDAAAVWVRADPSVARCFEAETIDALLYPECDAPQSILTITGVDVDPGVEVELDPGAAGTATIRATAERWGRYRVGTHVQAITRSGFFAASVVVPAVDLWVFPVADPPATPLPDAELPDRIGTHLTRHHGLGVEYADIRPYVPGDQLRAVNWRVSARRGQLHVTDRFTDRSADLVVVLDTHPQPRGPATAASDRVARGATQVVDSALQAADRVGVVTLGRQVRWLRPDIGRRQFYRVLDTILDADDAQRDEGTLVPRMAMPPNAIVIAFSTLLDTDFALALVDLRTRGHRVVAVDVLPGSPFADDTDATIARWWRLERSGMYRDLTAVGVDLVAWHPDVGLHLAMHVLGAGAGTGRRR</sequence>
<dbReference type="PANTHER" id="PTHR33608:SF14">
    <property type="entry name" value="POSSIBLE CONSERVED SECRETED PROTEIN"/>
    <property type="match status" value="1"/>
</dbReference>
<comment type="caution">
    <text evidence="2">The sequence shown here is derived from an EMBL/GenBank/DDBJ whole genome shotgun (WGS) entry which is preliminary data.</text>
</comment>
<evidence type="ECO:0000313" key="3">
    <source>
        <dbReference type="Proteomes" id="UP000035088"/>
    </source>
</evidence>
<dbReference type="Pfam" id="PF01882">
    <property type="entry name" value="DUF58"/>
    <property type="match status" value="1"/>
</dbReference>
<reference evidence="2 3" key="1">
    <citation type="submission" date="2011-11" db="EMBL/GenBank/DDBJ databases">
        <title>Whole genome shotgun sequence of Gordonia araii NBRC 100433.</title>
        <authorList>
            <person name="Yoshida Y."/>
            <person name="Hosoyama A."/>
            <person name="Tsuchikane K."/>
            <person name="Katsumata H."/>
            <person name="Yamazaki S."/>
            <person name="Fujita N."/>
        </authorList>
    </citation>
    <scope>NUCLEOTIDE SEQUENCE [LARGE SCALE GENOMIC DNA]</scope>
    <source>
        <strain evidence="2 3">NBRC 100433</strain>
    </source>
</reference>
<dbReference type="PANTHER" id="PTHR33608">
    <property type="entry name" value="BLL2464 PROTEIN"/>
    <property type="match status" value="1"/>
</dbReference>
<feature type="domain" description="DUF58" evidence="1">
    <location>
        <begin position="197"/>
        <end position="357"/>
    </location>
</feature>
<organism evidence="2 3">
    <name type="scientific">Gordonia araii NBRC 100433</name>
    <dbReference type="NCBI Taxonomy" id="1073574"/>
    <lineage>
        <taxon>Bacteria</taxon>
        <taxon>Bacillati</taxon>
        <taxon>Actinomycetota</taxon>
        <taxon>Actinomycetes</taxon>
        <taxon>Mycobacteriales</taxon>
        <taxon>Gordoniaceae</taxon>
        <taxon>Gordonia</taxon>
    </lineage>
</organism>
<dbReference type="RefSeq" id="WP_007323278.1">
    <property type="nucleotide sequence ID" value="NZ_BAEE01000064.1"/>
</dbReference>
<evidence type="ECO:0000259" key="1">
    <source>
        <dbReference type="Pfam" id="PF01882"/>
    </source>
</evidence>
<dbReference type="STRING" id="1073574.GOARA_064_02050"/>
<dbReference type="OrthoDB" id="9776116at2"/>
<gene>
    <name evidence="2" type="ORF">GOARA_064_02050</name>
</gene>
<dbReference type="AlphaFoldDB" id="G7H5S8"/>
<keyword evidence="3" id="KW-1185">Reference proteome</keyword>
<protein>
    <recommendedName>
        <fullName evidence="1">DUF58 domain-containing protein</fullName>
    </recommendedName>
</protein>
<dbReference type="Proteomes" id="UP000035088">
    <property type="component" value="Unassembled WGS sequence"/>
</dbReference>
<accession>G7H5S8</accession>
<dbReference type="EMBL" id="BAEE01000064">
    <property type="protein sequence ID" value="GAB11203.1"/>
    <property type="molecule type" value="Genomic_DNA"/>
</dbReference>